<protein>
    <submittedName>
        <fullName evidence="1">Non-canonical purine NTP pyrophosphatase</fullName>
        <ecNumber evidence="1">3.6.1.-</ecNumber>
    </submittedName>
</protein>
<dbReference type="Proteomes" id="UP001364695">
    <property type="component" value="Unassembled WGS sequence"/>
</dbReference>
<dbReference type="EC" id="3.6.1.-" evidence="1"/>
<evidence type="ECO:0000313" key="1">
    <source>
        <dbReference type="EMBL" id="MEJ7137605.1"/>
    </source>
</evidence>
<reference evidence="1" key="1">
    <citation type="submission" date="2023-10" db="EMBL/GenBank/DDBJ databases">
        <title>Amphibacter perezi, gen. nov., sp. nov. a novel taxa of the family Comamonadaceae, class Betaproteobacteria isolated from the skin microbiota of Pelophylax perezi from different populations.</title>
        <authorList>
            <person name="Costa S."/>
            <person name="Proenca D.N."/>
            <person name="Lopes I."/>
            <person name="Morais P.V."/>
        </authorList>
    </citation>
    <scope>NUCLEOTIDE SEQUENCE</scope>
    <source>
        <strain evidence="1">SL12-8</strain>
    </source>
</reference>
<accession>A0ACC6P037</accession>
<organism evidence="1 2">
    <name type="scientific">Amphibiibacter pelophylacis</name>
    <dbReference type="NCBI Taxonomy" id="1799477"/>
    <lineage>
        <taxon>Bacteria</taxon>
        <taxon>Pseudomonadati</taxon>
        <taxon>Pseudomonadota</taxon>
        <taxon>Betaproteobacteria</taxon>
        <taxon>Burkholderiales</taxon>
        <taxon>Sphaerotilaceae</taxon>
        <taxon>Amphibiibacter</taxon>
    </lineage>
</organism>
<dbReference type="EMBL" id="JAWDIE010000005">
    <property type="protein sequence ID" value="MEJ7137605.1"/>
    <property type="molecule type" value="Genomic_DNA"/>
</dbReference>
<gene>
    <name evidence="1" type="ORF">RV045_04055</name>
</gene>
<name>A0ACC6P037_9BURK</name>
<sequence>MAMDNALRDLVLASNNAKKLAELGDLFAPLGLRLLPQGALAVPEPDEPYATFIENALHKARHASRLAGLPALADDSGLCVDALGGAPGVWSARYAPLADTDADGARESRRARQDAANNAHLLAALAGQTAPQQRRARFVCTLVAVRHPDDPEPLVATGDWPGRIALQPAGDGGFGYDPLMWLDEPGCSVAQLSAVDKQRLGHRGVAGRALLALMRARWALGDAGA</sequence>
<evidence type="ECO:0000313" key="2">
    <source>
        <dbReference type="Proteomes" id="UP001364695"/>
    </source>
</evidence>
<keyword evidence="1" id="KW-0378">Hydrolase</keyword>
<proteinExistence type="predicted"/>
<keyword evidence="2" id="KW-1185">Reference proteome</keyword>
<comment type="caution">
    <text evidence="1">The sequence shown here is derived from an EMBL/GenBank/DDBJ whole genome shotgun (WGS) entry which is preliminary data.</text>
</comment>